<dbReference type="Pfam" id="PF00389">
    <property type="entry name" value="2-Hacid_dh"/>
    <property type="match status" value="1"/>
</dbReference>
<dbReference type="PANTHER" id="PTHR43333">
    <property type="entry name" value="2-HACID_DH_C DOMAIN-CONTAINING PROTEIN"/>
    <property type="match status" value="1"/>
</dbReference>
<feature type="domain" description="D-isomer specific 2-hydroxyacid dehydrogenase catalytic" evidence="5">
    <location>
        <begin position="11"/>
        <end position="312"/>
    </location>
</feature>
<dbReference type="InterPro" id="IPR006140">
    <property type="entry name" value="D-isomer_DH_NAD-bd"/>
</dbReference>
<evidence type="ECO:0000313" key="8">
    <source>
        <dbReference type="Proteomes" id="UP000289856"/>
    </source>
</evidence>
<proteinExistence type="inferred from homology"/>
<dbReference type="Pfam" id="PF02826">
    <property type="entry name" value="2-Hacid_dh_C"/>
    <property type="match status" value="1"/>
</dbReference>
<dbReference type="EMBL" id="AP019400">
    <property type="protein sequence ID" value="BBI32623.1"/>
    <property type="molecule type" value="Genomic_DNA"/>
</dbReference>
<reference evidence="7 8" key="1">
    <citation type="submission" date="2019-01" db="EMBL/GenBank/DDBJ databases">
        <title>Complete genome sequence of Cohnella hallensis HS21 isolated from Korean fir (Abies koreana) rhizospheric soil.</title>
        <authorList>
            <person name="Jiang L."/>
            <person name="Kang S.W."/>
            <person name="Kim S."/>
            <person name="Jung J."/>
            <person name="Kim C.Y."/>
            <person name="Kim D.H."/>
            <person name="Kim S.W."/>
            <person name="Lee J."/>
        </authorList>
    </citation>
    <scope>NUCLEOTIDE SEQUENCE [LARGE SCALE GENOMIC DNA]</scope>
    <source>
        <strain evidence="7 8">HS21</strain>
    </source>
</reference>
<dbReference type="RefSeq" id="WP_130607285.1">
    <property type="nucleotide sequence ID" value="NZ_AP019400.1"/>
</dbReference>
<dbReference type="FunFam" id="3.40.50.720:FF:000363">
    <property type="entry name" value="D-isomer specific 2-hydroxyacid dehydrogenase"/>
    <property type="match status" value="1"/>
</dbReference>
<gene>
    <name evidence="7" type="primary">serA_1</name>
    <name evidence="7" type="ORF">KCTCHS21_20220</name>
</gene>
<evidence type="ECO:0000256" key="1">
    <source>
        <dbReference type="ARBA" id="ARBA00005854"/>
    </source>
</evidence>
<accession>A0A3T1D3D9</accession>
<dbReference type="OrthoDB" id="9805416at2"/>
<dbReference type="InterPro" id="IPR036291">
    <property type="entry name" value="NAD(P)-bd_dom_sf"/>
</dbReference>
<name>A0A3T1D3D9_9BACL</name>
<evidence type="ECO:0000259" key="5">
    <source>
        <dbReference type="Pfam" id="PF00389"/>
    </source>
</evidence>
<dbReference type="InterPro" id="IPR006139">
    <property type="entry name" value="D-isomer_2_OHA_DH_cat_dom"/>
</dbReference>
<evidence type="ECO:0000313" key="7">
    <source>
        <dbReference type="EMBL" id="BBI32623.1"/>
    </source>
</evidence>
<evidence type="ECO:0000256" key="3">
    <source>
        <dbReference type="ARBA" id="ARBA00023027"/>
    </source>
</evidence>
<keyword evidence="8" id="KW-1185">Reference proteome</keyword>
<sequence>MPSLLLLFELKAVQVQQIQELIPDWTIVTGSPDQISHEQYLEAEVVCGWNATMGKILETEGSKLKWVQTSSAGVDKLPLDRLKSLGIQLSSASGIHPASMTETLFAMLLSFSRNLHHAIRHQSQQQWQPSERYHLLSGKTMGIIGVGAIGEEFARIAVAFGMRTIGVRRSSLPSSNVEKMYGIDQLKEVLSQSDVVVNVLPYTEETHHLFDKERLGWIRPGALFFNMGRGPSVDTDALIQALENGSLAGAGLDVFETEPLPADHPLWKLDNVIITPHIGGWTDNYKQRVADILMDNLKAYLAVGKPERNVVNLERSY</sequence>
<dbReference type="Proteomes" id="UP000289856">
    <property type="component" value="Chromosome"/>
</dbReference>
<comment type="similarity">
    <text evidence="1 4">Belongs to the D-isomer specific 2-hydroxyacid dehydrogenase family.</text>
</comment>
<protein>
    <submittedName>
        <fullName evidence="7">2-hydroxyacid dehydrogenase</fullName>
    </submittedName>
</protein>
<dbReference type="GO" id="GO:0016616">
    <property type="term" value="F:oxidoreductase activity, acting on the CH-OH group of donors, NAD or NADP as acceptor"/>
    <property type="evidence" value="ECO:0007669"/>
    <property type="project" value="InterPro"/>
</dbReference>
<keyword evidence="3" id="KW-0520">NAD</keyword>
<evidence type="ECO:0000259" key="6">
    <source>
        <dbReference type="Pfam" id="PF02826"/>
    </source>
</evidence>
<dbReference type="AlphaFoldDB" id="A0A3T1D3D9"/>
<dbReference type="GO" id="GO:0051287">
    <property type="term" value="F:NAD binding"/>
    <property type="evidence" value="ECO:0007669"/>
    <property type="project" value="InterPro"/>
</dbReference>
<dbReference type="Gene3D" id="3.40.50.720">
    <property type="entry name" value="NAD(P)-binding Rossmann-like Domain"/>
    <property type="match status" value="2"/>
</dbReference>
<dbReference type="SUPFAM" id="SSF52283">
    <property type="entry name" value="Formate/glycerate dehydrogenase catalytic domain-like"/>
    <property type="match status" value="1"/>
</dbReference>
<dbReference type="CDD" id="cd05300">
    <property type="entry name" value="2-Hacid_dh_1"/>
    <property type="match status" value="1"/>
</dbReference>
<feature type="domain" description="D-isomer specific 2-hydroxyacid dehydrogenase NAD-binding" evidence="6">
    <location>
        <begin position="105"/>
        <end position="279"/>
    </location>
</feature>
<dbReference type="SUPFAM" id="SSF51735">
    <property type="entry name" value="NAD(P)-binding Rossmann-fold domains"/>
    <property type="match status" value="1"/>
</dbReference>
<dbReference type="KEGG" id="cohn:KCTCHS21_20220"/>
<organism evidence="7 8">
    <name type="scientific">Cohnella abietis</name>
    <dbReference type="NCBI Taxonomy" id="2507935"/>
    <lineage>
        <taxon>Bacteria</taxon>
        <taxon>Bacillati</taxon>
        <taxon>Bacillota</taxon>
        <taxon>Bacilli</taxon>
        <taxon>Bacillales</taxon>
        <taxon>Paenibacillaceae</taxon>
        <taxon>Cohnella</taxon>
    </lineage>
</organism>
<evidence type="ECO:0000256" key="2">
    <source>
        <dbReference type="ARBA" id="ARBA00023002"/>
    </source>
</evidence>
<evidence type="ECO:0000256" key="4">
    <source>
        <dbReference type="RuleBase" id="RU003719"/>
    </source>
</evidence>
<keyword evidence="2 4" id="KW-0560">Oxidoreductase</keyword>
<dbReference type="PANTHER" id="PTHR43333:SF1">
    <property type="entry name" value="D-ISOMER SPECIFIC 2-HYDROXYACID DEHYDROGENASE NAD-BINDING DOMAIN-CONTAINING PROTEIN"/>
    <property type="match status" value="1"/>
</dbReference>